<keyword evidence="11" id="KW-0902">Two-component regulatory system</keyword>
<comment type="catalytic activity">
    <reaction evidence="1">
        <text>ATP + protein L-histidine = ADP + protein N-phospho-L-histidine.</text>
        <dbReference type="EC" id="2.7.13.3"/>
    </reaction>
</comment>
<dbReference type="InterPro" id="IPR003661">
    <property type="entry name" value="HisK_dim/P_dom"/>
</dbReference>
<dbReference type="PANTHER" id="PTHR43711">
    <property type="entry name" value="TWO-COMPONENT HISTIDINE KINASE"/>
    <property type="match status" value="1"/>
</dbReference>
<dbReference type="PROSITE" id="PS50109">
    <property type="entry name" value="HIS_KIN"/>
    <property type="match status" value="1"/>
</dbReference>
<feature type="domain" description="HAMP" evidence="16">
    <location>
        <begin position="187"/>
        <end position="239"/>
    </location>
</feature>
<dbReference type="SUPFAM" id="SSF47384">
    <property type="entry name" value="Homodimeric domain of signal transducing histidine kinase"/>
    <property type="match status" value="1"/>
</dbReference>
<dbReference type="SMART" id="SM00388">
    <property type="entry name" value="HisKA"/>
    <property type="match status" value="1"/>
</dbReference>
<accession>A0A3A9KAR0</accession>
<dbReference type="AlphaFoldDB" id="A0A3A9KAR0"/>
<keyword evidence="8" id="KW-0547">Nucleotide-binding</keyword>
<dbReference type="CDD" id="cd16922">
    <property type="entry name" value="HATPase_EvgS-ArcB-TorS-like"/>
    <property type="match status" value="1"/>
</dbReference>
<dbReference type="OrthoDB" id="9813151at2"/>
<evidence type="ECO:0000256" key="2">
    <source>
        <dbReference type="ARBA" id="ARBA00004651"/>
    </source>
</evidence>
<keyword evidence="6" id="KW-0597">Phosphoprotein</keyword>
<protein>
    <recommendedName>
        <fullName evidence="13">Circadian input-output histidine kinase CikA</fullName>
        <ecNumber evidence="4">2.7.13.3</ecNumber>
    </recommendedName>
</protein>
<evidence type="ECO:0000256" key="11">
    <source>
        <dbReference type="ARBA" id="ARBA00023012"/>
    </source>
</evidence>
<evidence type="ECO:0000256" key="1">
    <source>
        <dbReference type="ARBA" id="ARBA00000085"/>
    </source>
</evidence>
<reference evidence="17 18" key="1">
    <citation type="submission" date="2017-10" db="EMBL/GenBank/DDBJ databases">
        <title>Bacillus sp. nov., a halophilic bacterium isolated from a Keqin Lake.</title>
        <authorList>
            <person name="Wang H."/>
        </authorList>
    </citation>
    <scope>NUCLEOTIDE SEQUENCE [LARGE SCALE GENOMIC DNA]</scope>
    <source>
        <strain evidence="17 18">KCTC 13187</strain>
    </source>
</reference>
<dbReference type="Gene3D" id="1.10.287.130">
    <property type="match status" value="1"/>
</dbReference>
<evidence type="ECO:0000256" key="6">
    <source>
        <dbReference type="ARBA" id="ARBA00022553"/>
    </source>
</evidence>
<evidence type="ECO:0000256" key="8">
    <source>
        <dbReference type="ARBA" id="ARBA00022741"/>
    </source>
</evidence>
<dbReference type="InterPro" id="IPR036890">
    <property type="entry name" value="HATPase_C_sf"/>
</dbReference>
<comment type="subcellular location">
    <subcellularLocation>
        <location evidence="2">Cell membrane</location>
        <topology evidence="2">Multi-pass membrane protein</topology>
    </subcellularLocation>
</comment>
<keyword evidence="10" id="KW-0067">ATP-binding</keyword>
<keyword evidence="9" id="KW-0418">Kinase</keyword>
<dbReference type="Pfam" id="PF00672">
    <property type="entry name" value="HAMP"/>
    <property type="match status" value="1"/>
</dbReference>
<evidence type="ECO:0000256" key="3">
    <source>
        <dbReference type="ARBA" id="ARBA00006402"/>
    </source>
</evidence>
<evidence type="ECO:0000313" key="17">
    <source>
        <dbReference type="EMBL" id="RKL69229.1"/>
    </source>
</evidence>
<keyword evidence="12 14" id="KW-0472">Membrane</keyword>
<dbReference type="EC" id="2.7.13.3" evidence="4"/>
<evidence type="ECO:0000256" key="12">
    <source>
        <dbReference type="ARBA" id="ARBA00023136"/>
    </source>
</evidence>
<dbReference type="FunFam" id="3.30.565.10:FF:000010">
    <property type="entry name" value="Sensor histidine kinase RcsC"/>
    <property type="match status" value="1"/>
</dbReference>
<name>A0A3A9KAR0_9BACI</name>
<evidence type="ECO:0000256" key="13">
    <source>
        <dbReference type="ARBA" id="ARBA00074306"/>
    </source>
</evidence>
<dbReference type="CDD" id="cd06225">
    <property type="entry name" value="HAMP"/>
    <property type="match status" value="1"/>
</dbReference>
<evidence type="ECO:0000259" key="16">
    <source>
        <dbReference type="PROSITE" id="PS50885"/>
    </source>
</evidence>
<comment type="similarity">
    <text evidence="3">In the N-terminal section; belongs to the phytochrome family.</text>
</comment>
<keyword evidence="7" id="KW-0808">Transferase</keyword>
<feature type="transmembrane region" description="Helical" evidence="14">
    <location>
        <begin position="166"/>
        <end position="186"/>
    </location>
</feature>
<dbReference type="GO" id="GO:0005886">
    <property type="term" value="C:plasma membrane"/>
    <property type="evidence" value="ECO:0007669"/>
    <property type="project" value="UniProtKB-SubCell"/>
</dbReference>
<evidence type="ECO:0000256" key="14">
    <source>
        <dbReference type="SAM" id="Phobius"/>
    </source>
</evidence>
<comment type="caution">
    <text evidence="17">The sequence shown here is derived from an EMBL/GenBank/DDBJ whole genome shotgun (WGS) entry which is preliminary data.</text>
</comment>
<dbReference type="SUPFAM" id="SSF158472">
    <property type="entry name" value="HAMP domain-like"/>
    <property type="match status" value="1"/>
</dbReference>
<dbReference type="EMBL" id="PDOE01000001">
    <property type="protein sequence ID" value="RKL69229.1"/>
    <property type="molecule type" value="Genomic_DNA"/>
</dbReference>
<keyword evidence="14" id="KW-0812">Transmembrane</keyword>
<feature type="domain" description="Histidine kinase" evidence="15">
    <location>
        <begin position="247"/>
        <end position="465"/>
    </location>
</feature>
<dbReference type="InterPro" id="IPR036097">
    <property type="entry name" value="HisK_dim/P_sf"/>
</dbReference>
<evidence type="ECO:0000256" key="4">
    <source>
        <dbReference type="ARBA" id="ARBA00012438"/>
    </source>
</evidence>
<evidence type="ECO:0000256" key="7">
    <source>
        <dbReference type="ARBA" id="ARBA00022679"/>
    </source>
</evidence>
<proteinExistence type="inferred from homology"/>
<dbReference type="CDD" id="cd00082">
    <property type="entry name" value="HisKA"/>
    <property type="match status" value="1"/>
</dbReference>
<dbReference type="Gene3D" id="1.10.8.500">
    <property type="entry name" value="HAMP domain in histidine kinase"/>
    <property type="match status" value="1"/>
</dbReference>
<sequence>MKVNRIAIKLGSTITLLLLVVLLPLGFVIDQIFSGFYYGQVQEDIDQQSSHYATALADPENGMMVQMIEMMAELSQVKLYIVDTEGEIIANSSVPGLSKGSFIPEEEMNTLSSGNTIKKEYEARTMGSRFLVSGQPIHDGDTFYGGVYVLSAVDSIYESIQKVRQMLVLSSIGTFFLALGFTVVLSRKLSKPMVQMEQATRKIAKGDLDARVKVVTGDETGSLAQAINDLAADLKVYRDTRREFLANISHELRTPMTYLEGYTKILKENLYQSEAEKEQYLDIIQQESVRLNHLINDLFELSKMEEGKFSLNQEWIDLREVVENIHHKVSLKAKEKGVIFAFTIEEDVSLVFGDGLRMEQIFSNLLDNAIRYTDQGIISLNIKSLQPYEILIEIIDTGNGIPKEDLSYIFERFYRVEKSRSREHGGTGLGLAIVKQLVEIQGGTIQVFSELGKGTRFEIRFPVTSKKGNGGEEL</sequence>
<keyword evidence="14" id="KW-1133">Transmembrane helix</keyword>
<dbReference type="GO" id="GO:0005524">
    <property type="term" value="F:ATP binding"/>
    <property type="evidence" value="ECO:0007669"/>
    <property type="project" value="UniProtKB-KW"/>
</dbReference>
<dbReference type="GO" id="GO:0000155">
    <property type="term" value="F:phosphorelay sensor kinase activity"/>
    <property type="evidence" value="ECO:0007669"/>
    <property type="project" value="InterPro"/>
</dbReference>
<dbReference type="InterPro" id="IPR005467">
    <property type="entry name" value="His_kinase_dom"/>
</dbReference>
<evidence type="ECO:0000259" key="15">
    <source>
        <dbReference type="PROSITE" id="PS50109"/>
    </source>
</evidence>
<dbReference type="InterPro" id="IPR004358">
    <property type="entry name" value="Sig_transdc_His_kin-like_C"/>
</dbReference>
<keyword evidence="18" id="KW-1185">Reference proteome</keyword>
<dbReference type="PRINTS" id="PR00344">
    <property type="entry name" value="BCTRLSENSOR"/>
</dbReference>
<dbReference type="Proteomes" id="UP000281498">
    <property type="component" value="Unassembled WGS sequence"/>
</dbReference>
<dbReference type="InterPro" id="IPR003660">
    <property type="entry name" value="HAMP_dom"/>
</dbReference>
<evidence type="ECO:0000256" key="9">
    <source>
        <dbReference type="ARBA" id="ARBA00022777"/>
    </source>
</evidence>
<dbReference type="Pfam" id="PF00512">
    <property type="entry name" value="HisKA"/>
    <property type="match status" value="1"/>
</dbReference>
<keyword evidence="5" id="KW-1003">Cell membrane</keyword>
<dbReference type="Gene3D" id="3.30.565.10">
    <property type="entry name" value="Histidine kinase-like ATPase, C-terminal domain"/>
    <property type="match status" value="1"/>
</dbReference>
<dbReference type="Pfam" id="PF02518">
    <property type="entry name" value="HATPase_c"/>
    <property type="match status" value="1"/>
</dbReference>
<dbReference type="PANTHER" id="PTHR43711:SF26">
    <property type="entry name" value="SENSOR HISTIDINE KINASE RCSC"/>
    <property type="match status" value="1"/>
</dbReference>
<dbReference type="SMART" id="SM00387">
    <property type="entry name" value="HATPase_c"/>
    <property type="match status" value="1"/>
</dbReference>
<dbReference type="SUPFAM" id="SSF55874">
    <property type="entry name" value="ATPase domain of HSP90 chaperone/DNA topoisomerase II/histidine kinase"/>
    <property type="match status" value="1"/>
</dbReference>
<dbReference type="InterPro" id="IPR003594">
    <property type="entry name" value="HATPase_dom"/>
</dbReference>
<dbReference type="SMART" id="SM00304">
    <property type="entry name" value="HAMP"/>
    <property type="match status" value="1"/>
</dbReference>
<evidence type="ECO:0000313" key="18">
    <source>
        <dbReference type="Proteomes" id="UP000281498"/>
    </source>
</evidence>
<gene>
    <name evidence="17" type="ORF">CR203_04140</name>
</gene>
<dbReference type="RefSeq" id="WP_110936132.1">
    <property type="nucleotide sequence ID" value="NZ_KZ614146.1"/>
</dbReference>
<dbReference type="InterPro" id="IPR050736">
    <property type="entry name" value="Sensor_HK_Regulatory"/>
</dbReference>
<dbReference type="Gene3D" id="3.30.450.20">
    <property type="entry name" value="PAS domain"/>
    <property type="match status" value="1"/>
</dbReference>
<dbReference type="PROSITE" id="PS50885">
    <property type="entry name" value="HAMP"/>
    <property type="match status" value="1"/>
</dbReference>
<evidence type="ECO:0000256" key="10">
    <source>
        <dbReference type="ARBA" id="ARBA00022840"/>
    </source>
</evidence>
<organism evidence="17 18">
    <name type="scientific">Salipaludibacillus neizhouensis</name>
    <dbReference type="NCBI Taxonomy" id="885475"/>
    <lineage>
        <taxon>Bacteria</taxon>
        <taxon>Bacillati</taxon>
        <taxon>Bacillota</taxon>
        <taxon>Bacilli</taxon>
        <taxon>Bacillales</taxon>
        <taxon>Bacillaceae</taxon>
    </lineage>
</organism>
<dbReference type="FunFam" id="1.10.287.130:FF:000001">
    <property type="entry name" value="Two-component sensor histidine kinase"/>
    <property type="match status" value="1"/>
</dbReference>
<evidence type="ECO:0000256" key="5">
    <source>
        <dbReference type="ARBA" id="ARBA00022475"/>
    </source>
</evidence>